<sequence length="250" mass="26883">MNLADALGLGDEELVSFVGAGGKKTAMERLVTEADDRELAAAYTTSTHMPPPAALPLVLADPDRVRAVLDEETAPIALASDRIADPDRVDEKVRGYDPAVLSSLFREGAVDWLLLKADGARMREFKAPGPDEPPIPESSTFVVPVTSVRAVGRPLTADVVHRVDRVERLSGLTEGDPLTPDAVGRVLAHPRGGLKRVPDDATVVPLVNKADDERLERRAKAVLSAALEHTSRFDRGLVCSFESNRLTIVS</sequence>
<dbReference type="Proteomes" id="UP001595898">
    <property type="component" value="Unassembled WGS sequence"/>
</dbReference>
<evidence type="ECO:0000313" key="1">
    <source>
        <dbReference type="EMBL" id="MFC4541459.1"/>
    </source>
</evidence>
<dbReference type="NCBIfam" id="TIGR03172">
    <property type="entry name" value="selenium cofactor biosynthesis protein YqeC"/>
    <property type="match status" value="1"/>
</dbReference>
<proteinExistence type="predicted"/>
<protein>
    <submittedName>
        <fullName evidence="1">Selenium cofactor biosynthesis protein YqeC</fullName>
    </submittedName>
</protein>
<name>A0ABD5PLK8_9EURY</name>
<organism evidence="1 2">
    <name type="scientific">Halosolutus amylolyticus</name>
    <dbReference type="NCBI Taxonomy" id="2932267"/>
    <lineage>
        <taxon>Archaea</taxon>
        <taxon>Methanobacteriati</taxon>
        <taxon>Methanobacteriota</taxon>
        <taxon>Stenosarchaea group</taxon>
        <taxon>Halobacteria</taxon>
        <taxon>Halobacteriales</taxon>
        <taxon>Natrialbaceae</taxon>
        <taxon>Halosolutus</taxon>
    </lineage>
</organism>
<reference evidence="1 2" key="1">
    <citation type="journal article" date="2019" name="Int. J. Syst. Evol. Microbiol.">
        <title>The Global Catalogue of Microorganisms (GCM) 10K type strain sequencing project: providing services to taxonomists for standard genome sequencing and annotation.</title>
        <authorList>
            <consortium name="The Broad Institute Genomics Platform"/>
            <consortium name="The Broad Institute Genome Sequencing Center for Infectious Disease"/>
            <person name="Wu L."/>
            <person name="Ma J."/>
        </authorList>
    </citation>
    <scope>NUCLEOTIDE SEQUENCE [LARGE SCALE GENOMIC DNA]</scope>
    <source>
        <strain evidence="1 2">WLHS5</strain>
    </source>
</reference>
<accession>A0ABD5PLK8</accession>
<dbReference type="RefSeq" id="WP_250139587.1">
    <property type="nucleotide sequence ID" value="NZ_JALIQP010000001.1"/>
</dbReference>
<evidence type="ECO:0000313" key="2">
    <source>
        <dbReference type="Proteomes" id="UP001595898"/>
    </source>
</evidence>
<dbReference type="Pfam" id="PF19842">
    <property type="entry name" value="YqeC"/>
    <property type="match status" value="1"/>
</dbReference>
<dbReference type="EMBL" id="JBHSFA010000002">
    <property type="protein sequence ID" value="MFC4541459.1"/>
    <property type="molecule type" value="Genomic_DNA"/>
</dbReference>
<comment type="caution">
    <text evidence="1">The sequence shown here is derived from an EMBL/GenBank/DDBJ whole genome shotgun (WGS) entry which is preliminary data.</text>
</comment>
<gene>
    <name evidence="1" type="primary">yqeC</name>
    <name evidence="1" type="ORF">ACFO5R_05905</name>
</gene>
<keyword evidence="2" id="KW-1185">Reference proteome</keyword>
<dbReference type="AlphaFoldDB" id="A0ABD5PLK8"/>
<dbReference type="InterPro" id="IPR017587">
    <property type="entry name" value="YqeC"/>
</dbReference>